<gene>
    <name evidence="2" type="ORF">URODEC1_LOCUS84664</name>
</gene>
<dbReference type="Pfam" id="PF03140">
    <property type="entry name" value="DUF247"/>
    <property type="match status" value="1"/>
</dbReference>
<dbReference type="InterPro" id="IPR004158">
    <property type="entry name" value="DUF247_pln"/>
</dbReference>
<dbReference type="EMBL" id="OZ075143">
    <property type="protein sequence ID" value="CAL5037734.1"/>
    <property type="molecule type" value="Genomic_DNA"/>
</dbReference>
<organism evidence="2 3">
    <name type="scientific">Urochloa decumbens</name>
    <dbReference type="NCBI Taxonomy" id="240449"/>
    <lineage>
        <taxon>Eukaryota</taxon>
        <taxon>Viridiplantae</taxon>
        <taxon>Streptophyta</taxon>
        <taxon>Embryophyta</taxon>
        <taxon>Tracheophyta</taxon>
        <taxon>Spermatophyta</taxon>
        <taxon>Magnoliopsida</taxon>
        <taxon>Liliopsida</taxon>
        <taxon>Poales</taxon>
        <taxon>Poaceae</taxon>
        <taxon>PACMAD clade</taxon>
        <taxon>Panicoideae</taxon>
        <taxon>Panicodae</taxon>
        <taxon>Paniceae</taxon>
        <taxon>Melinidinae</taxon>
        <taxon>Urochloa</taxon>
    </lineage>
</organism>
<dbReference type="AlphaFoldDB" id="A0ABC9DGB1"/>
<dbReference type="Proteomes" id="UP001497457">
    <property type="component" value="Chromosome 33rd"/>
</dbReference>
<name>A0ABC9DGB1_9POAL</name>
<protein>
    <submittedName>
        <fullName evidence="2">Uncharacterized protein</fullName>
    </submittedName>
</protein>
<evidence type="ECO:0000313" key="2">
    <source>
        <dbReference type="EMBL" id="CAL5037734.1"/>
    </source>
</evidence>
<reference evidence="3" key="1">
    <citation type="submission" date="2024-06" db="EMBL/GenBank/DDBJ databases">
        <authorList>
            <person name="Ryan C."/>
        </authorList>
    </citation>
    <scope>NUCLEOTIDE SEQUENCE [LARGE SCALE GENOMIC DNA]</scope>
</reference>
<dbReference type="PANTHER" id="PTHR31549:SF244">
    <property type="entry name" value="OS08G0121500 PROTEIN"/>
    <property type="match status" value="1"/>
</dbReference>
<evidence type="ECO:0000313" key="3">
    <source>
        <dbReference type="Proteomes" id="UP001497457"/>
    </source>
</evidence>
<keyword evidence="1" id="KW-0812">Transmembrane</keyword>
<keyword evidence="1" id="KW-0472">Membrane</keyword>
<evidence type="ECO:0000256" key="1">
    <source>
        <dbReference type="SAM" id="Phobius"/>
    </source>
</evidence>
<accession>A0ABC9DGB1</accession>
<reference evidence="2 3" key="2">
    <citation type="submission" date="2024-10" db="EMBL/GenBank/DDBJ databases">
        <authorList>
            <person name="Ryan C."/>
        </authorList>
    </citation>
    <scope>NUCLEOTIDE SEQUENCE [LARGE SCALE GENOMIC DNA]</scope>
</reference>
<keyword evidence="3" id="KW-1185">Reference proteome</keyword>
<feature type="transmembrane region" description="Helical" evidence="1">
    <location>
        <begin position="451"/>
        <end position="472"/>
    </location>
</feature>
<sequence>MAAAISSAPDHVIVVASNGHPAPQEILVAMEERMHKTTERIQSHVAMMQTRIHRFPRGLRGIGGEDDRYIAPSVVAIGPYHHGLPHLQDMEEVKHAAAHRFCGDAELQPKEVYERILSLAGDARHCYATDDAAVARLSDAELAAMMFLDGCFLLQYMAHSDDAMFAGCNMSSGQAILKDMMMLENQVPWMVLDALTEFLPVDVRHQFVADIGDKFFPKEKDPGWMAWFQMSLMKCRRRRHVPAPAERGGGEESLGQCQSQCQSTISYRPAHLLGLLRFCQLQSMPGEVRSYQAGSSSLLSSSAVELAQIGVKLTASTAEWLGDMSLRKRLVLGELSLSPLFLNDVTACWLVNMAALEACAAWDLDGFVVSSYLSVVALLMDRKEDVHELRSKGVLRSLFSNTQTLAFFKDLGRHLRLGGRYIVVLEQIEAYKRNRPVRIAAHRFLYKNYRIIATVLSVAGVVIGIFKALLALKAHDKTM</sequence>
<proteinExistence type="predicted"/>
<keyword evidence="1" id="KW-1133">Transmembrane helix</keyword>
<dbReference type="PANTHER" id="PTHR31549">
    <property type="entry name" value="PROTEIN, PUTATIVE (DUF247)-RELATED-RELATED"/>
    <property type="match status" value="1"/>
</dbReference>